<dbReference type="Proteomes" id="UP000234503">
    <property type="component" value="Unassembled WGS sequence"/>
</dbReference>
<name>A0A2N5DYN4_9GAMM</name>
<gene>
    <name evidence="1" type="ORF">CYR32_14980</name>
</gene>
<evidence type="ECO:0000313" key="1">
    <source>
        <dbReference type="EMBL" id="PLR32675.1"/>
    </source>
</evidence>
<accession>A0A2N5DYN4</accession>
<evidence type="ECO:0000313" key="2">
    <source>
        <dbReference type="Proteomes" id="UP000234503"/>
    </source>
</evidence>
<protein>
    <submittedName>
        <fullName evidence="1">DUF4222 domain-containing protein</fullName>
    </submittedName>
</protein>
<dbReference type="AlphaFoldDB" id="A0A2N5DYN4"/>
<comment type="caution">
    <text evidence="1">The sequence shown here is derived from an EMBL/GenBank/DDBJ whole genome shotgun (WGS) entry which is preliminary data.</text>
</comment>
<dbReference type="EMBL" id="PJZH01000017">
    <property type="protein sequence ID" value="PLR32675.1"/>
    <property type="molecule type" value="Genomic_DNA"/>
</dbReference>
<dbReference type="RefSeq" id="WP_101825813.1">
    <property type="nucleotide sequence ID" value="NZ_PJZH01000017.1"/>
</dbReference>
<dbReference type="InterPro" id="IPR025317">
    <property type="entry name" value="DUF4222"/>
</dbReference>
<dbReference type="Pfam" id="PF13973">
    <property type="entry name" value="DUF4222"/>
    <property type="match status" value="1"/>
</dbReference>
<dbReference type="OrthoDB" id="6419134at2"/>
<keyword evidence="2" id="KW-1185">Reference proteome</keyword>
<organism evidence="1 2">
    <name type="scientific">Chimaeribacter coloradensis</name>
    <dbReference type="NCBI Taxonomy" id="2060068"/>
    <lineage>
        <taxon>Bacteria</taxon>
        <taxon>Pseudomonadati</taxon>
        <taxon>Pseudomonadota</taxon>
        <taxon>Gammaproteobacteria</taxon>
        <taxon>Enterobacterales</taxon>
        <taxon>Yersiniaceae</taxon>
        <taxon>Chimaeribacter</taxon>
    </lineage>
</organism>
<sequence length="59" mass="6807">MYKPTRQPEPNQCHQDASGALVTVHSVLSNHVTFYRDGYSSPCKQPVERFIRKFTEVKP</sequence>
<proteinExistence type="predicted"/>
<reference evidence="1 2" key="1">
    <citation type="submission" date="2017-12" db="EMBL/GenBank/DDBJ databases">
        <title>Characterization of six clinical isolates of Enterochimera gen. nov., a novel genus of the Yersiniaciae family and the three species Enterochimera arupensis sp. nov., Enterochimera coloradensis sp. nov, and Enterochimera californica sp. nov.</title>
        <authorList>
            <person name="Rossi A."/>
            <person name="Fisher M."/>
        </authorList>
    </citation>
    <scope>NUCLEOTIDE SEQUENCE [LARGE SCALE GENOMIC DNA]</scope>
    <source>
        <strain evidence="2">2016-Iso4</strain>
    </source>
</reference>